<proteinExistence type="predicted"/>
<sequence>MEKEIATTTKICPSGGSRRPYDSVPSAHTTASSYSSGLTGAADANGTLQPPLPLTAKHRNDASAASIHMVSSCKQHVYSNQGLLCYRNIMVVLRNGLHVNLGWNIK</sequence>
<feature type="compositionally biased region" description="Polar residues" evidence="1">
    <location>
        <begin position="1"/>
        <end position="11"/>
    </location>
</feature>
<organism evidence="2">
    <name type="scientific">Cacopsylla melanoneura</name>
    <dbReference type="NCBI Taxonomy" id="428564"/>
    <lineage>
        <taxon>Eukaryota</taxon>
        <taxon>Metazoa</taxon>
        <taxon>Ecdysozoa</taxon>
        <taxon>Arthropoda</taxon>
        <taxon>Hexapoda</taxon>
        <taxon>Insecta</taxon>
        <taxon>Pterygota</taxon>
        <taxon>Neoptera</taxon>
        <taxon>Paraneoptera</taxon>
        <taxon>Hemiptera</taxon>
        <taxon>Sternorrhyncha</taxon>
        <taxon>Psylloidea</taxon>
        <taxon>Psyllidae</taxon>
        <taxon>Psyllinae</taxon>
        <taxon>Cacopsylla</taxon>
    </lineage>
</organism>
<dbReference type="EMBL" id="HBUF01589202">
    <property type="protein sequence ID" value="CAG6772758.1"/>
    <property type="molecule type" value="Transcribed_RNA"/>
</dbReference>
<reference evidence="2" key="1">
    <citation type="submission" date="2021-05" db="EMBL/GenBank/DDBJ databases">
        <authorList>
            <person name="Alioto T."/>
            <person name="Alioto T."/>
            <person name="Gomez Garrido J."/>
        </authorList>
    </citation>
    <scope>NUCLEOTIDE SEQUENCE</scope>
</reference>
<dbReference type="AlphaFoldDB" id="A0A8D9AU00"/>
<evidence type="ECO:0000256" key="1">
    <source>
        <dbReference type="SAM" id="MobiDB-lite"/>
    </source>
</evidence>
<name>A0A8D9AU00_9HEMI</name>
<evidence type="ECO:0000313" key="2">
    <source>
        <dbReference type="EMBL" id="CAG6772758.1"/>
    </source>
</evidence>
<feature type="region of interest" description="Disordered" evidence="1">
    <location>
        <begin position="1"/>
        <end position="60"/>
    </location>
</feature>
<protein>
    <submittedName>
        <fullName evidence="2">Uncharacterized protein</fullName>
    </submittedName>
</protein>
<accession>A0A8D9AU00</accession>
<feature type="compositionally biased region" description="Polar residues" evidence="1">
    <location>
        <begin position="26"/>
        <end position="38"/>
    </location>
</feature>